<evidence type="ECO:0000256" key="1">
    <source>
        <dbReference type="ARBA" id="ARBA00006007"/>
    </source>
</evidence>
<dbReference type="OrthoDB" id="9791357at2"/>
<sequence length="271" mass="29465">MKTWLKELFGVSKPIIGMCHLRALPGDPGYDAHKGMEWVYECALADVRALQEGGVDAVLFSNEFSLPYLTQVDTITVACMAAIIAQIKPHLHLPFGVNVLWDARASLDLAMATGAQFVREVFTGVYGSDFGLWNTNPGAVIRHQHHIGAQNVRLFFNIVPESAAYLGERQIADIARSTVFNTQPDALCVSGLTAGAQVSAQTLKIVKDAVPETPVFANTGVRLENVVEQLSVADGAVIGSAFKVDGYTWNPVDVERVRAIMSRVRELRSAL</sequence>
<protein>
    <submittedName>
        <fullName evidence="2">SgcQ protein</fullName>
    </submittedName>
</protein>
<comment type="similarity">
    <text evidence="1">Belongs to the BtpA family.</text>
</comment>
<keyword evidence="3" id="KW-1185">Reference proteome</keyword>
<dbReference type="AlphaFoldDB" id="A0A0P6XFS8"/>
<dbReference type="Proteomes" id="UP000050544">
    <property type="component" value="Unassembled WGS sequence"/>
</dbReference>
<dbReference type="PANTHER" id="PTHR21381">
    <property type="entry name" value="ZGC:162297"/>
    <property type="match status" value="1"/>
</dbReference>
<reference evidence="2 3" key="1">
    <citation type="submission" date="2015-07" db="EMBL/GenBank/DDBJ databases">
        <title>Whole genome sequence of Thermanaerothrix daxensis DSM 23592.</title>
        <authorList>
            <person name="Hemp J."/>
            <person name="Ward L.M."/>
            <person name="Pace L.A."/>
            <person name="Fischer W.W."/>
        </authorList>
    </citation>
    <scope>NUCLEOTIDE SEQUENCE [LARGE SCALE GENOMIC DNA]</scope>
    <source>
        <strain evidence="2 3">GNS-1</strain>
    </source>
</reference>
<dbReference type="STRING" id="869279.SE15_13515"/>
<dbReference type="SUPFAM" id="SSF51366">
    <property type="entry name" value="Ribulose-phoshate binding barrel"/>
    <property type="match status" value="1"/>
</dbReference>
<dbReference type="NCBIfam" id="TIGR00259">
    <property type="entry name" value="thylakoid_BtpA"/>
    <property type="match status" value="1"/>
</dbReference>
<comment type="caution">
    <text evidence="2">The sequence shown here is derived from an EMBL/GenBank/DDBJ whole genome shotgun (WGS) entry which is preliminary data.</text>
</comment>
<evidence type="ECO:0000313" key="3">
    <source>
        <dbReference type="Proteomes" id="UP000050544"/>
    </source>
</evidence>
<dbReference type="EMBL" id="LGKO01000006">
    <property type="protein sequence ID" value="KPL82108.1"/>
    <property type="molecule type" value="Genomic_DNA"/>
</dbReference>
<gene>
    <name evidence="2" type="ORF">SE15_13515</name>
</gene>
<dbReference type="InterPro" id="IPR005137">
    <property type="entry name" value="BtpA"/>
</dbReference>
<dbReference type="RefSeq" id="WP_054522643.1">
    <property type="nucleotide sequence ID" value="NZ_LGKO01000006.1"/>
</dbReference>
<dbReference type="Pfam" id="PF03437">
    <property type="entry name" value="BtpA"/>
    <property type="match status" value="1"/>
</dbReference>
<proteinExistence type="inferred from homology"/>
<dbReference type="InterPro" id="IPR011060">
    <property type="entry name" value="RibuloseP-bd_barrel"/>
</dbReference>
<dbReference type="PIRSF" id="PIRSF005956">
    <property type="entry name" value="BtpA"/>
    <property type="match status" value="1"/>
</dbReference>
<dbReference type="PATRIC" id="fig|869279.4.peg.2637"/>
<dbReference type="PANTHER" id="PTHR21381:SF3">
    <property type="entry name" value="SGC REGION PROTEIN SGCQ-RELATED"/>
    <property type="match status" value="1"/>
</dbReference>
<accession>A0A0P6XFS8</accession>
<evidence type="ECO:0000313" key="2">
    <source>
        <dbReference type="EMBL" id="KPL82108.1"/>
    </source>
</evidence>
<organism evidence="2 3">
    <name type="scientific">Thermanaerothrix daxensis</name>
    <dbReference type="NCBI Taxonomy" id="869279"/>
    <lineage>
        <taxon>Bacteria</taxon>
        <taxon>Bacillati</taxon>
        <taxon>Chloroflexota</taxon>
        <taxon>Anaerolineae</taxon>
        <taxon>Anaerolineales</taxon>
        <taxon>Anaerolineaceae</taxon>
        <taxon>Thermanaerothrix</taxon>
    </lineage>
</organism>
<name>A0A0P6XFS8_9CHLR</name>